<evidence type="ECO:0000256" key="9">
    <source>
        <dbReference type="ARBA" id="ARBA00023136"/>
    </source>
</evidence>
<keyword evidence="5 12" id="KW-0812">Transmembrane</keyword>
<keyword evidence="10 12" id="KW-0739">Sodium transport</keyword>
<sequence>MCVIMSRPTDKLLIKAVEKYPLLSDVTSLIQITMNKRHHSPNLVYRIDGDRSIKFIFWMSTLRLIFPPLHGVFSSLQPPKDTPDFGNSSLGMNCNCLPQCTDKWYSFTSYSGQMTKELFQNSPFLQGEMPQDVGIVNVFFKDFSSTMYRRYCFMTWDALFATFGGIFGLCLGGSVISLVELVYHFTIKLWVETPNSANIVRLYPKKIAKLPRPKRHSPVISLKHCFKKKADRHSKDFMPSYFM</sequence>
<evidence type="ECO:0000256" key="6">
    <source>
        <dbReference type="ARBA" id="ARBA00022989"/>
    </source>
</evidence>
<evidence type="ECO:0000256" key="7">
    <source>
        <dbReference type="ARBA" id="ARBA00023053"/>
    </source>
</evidence>
<evidence type="ECO:0000256" key="2">
    <source>
        <dbReference type="ARBA" id="ARBA00007193"/>
    </source>
</evidence>
<organism evidence="14">
    <name type="scientific">Timema bartmani</name>
    <dbReference type="NCBI Taxonomy" id="61472"/>
    <lineage>
        <taxon>Eukaryota</taxon>
        <taxon>Metazoa</taxon>
        <taxon>Ecdysozoa</taxon>
        <taxon>Arthropoda</taxon>
        <taxon>Hexapoda</taxon>
        <taxon>Insecta</taxon>
        <taxon>Pterygota</taxon>
        <taxon>Neoptera</taxon>
        <taxon>Polyneoptera</taxon>
        <taxon>Phasmatodea</taxon>
        <taxon>Timematodea</taxon>
        <taxon>Timematoidea</taxon>
        <taxon>Timematidae</taxon>
        <taxon>Timema</taxon>
    </lineage>
</organism>
<comment type="similarity">
    <text evidence="2 12">Belongs to the amiloride-sensitive sodium channel (TC 1.A.6) family.</text>
</comment>
<gene>
    <name evidence="14" type="ORF">TBIB3V08_LOCUS8327</name>
</gene>
<evidence type="ECO:0000256" key="13">
    <source>
        <dbReference type="SAM" id="Phobius"/>
    </source>
</evidence>
<protein>
    <submittedName>
        <fullName evidence="14">Uncharacterized protein</fullName>
    </submittedName>
</protein>
<dbReference type="Gene3D" id="1.10.287.770">
    <property type="entry name" value="YojJ-like"/>
    <property type="match status" value="1"/>
</dbReference>
<keyword evidence="7" id="KW-0915">Sodium</keyword>
<dbReference type="Pfam" id="PF00858">
    <property type="entry name" value="ASC"/>
    <property type="match status" value="1"/>
</dbReference>
<evidence type="ECO:0000256" key="10">
    <source>
        <dbReference type="ARBA" id="ARBA00023201"/>
    </source>
</evidence>
<dbReference type="InterPro" id="IPR001873">
    <property type="entry name" value="ENaC"/>
</dbReference>
<evidence type="ECO:0000256" key="11">
    <source>
        <dbReference type="ARBA" id="ARBA00023303"/>
    </source>
</evidence>
<name>A0A7R9F3E0_9NEOP</name>
<evidence type="ECO:0000256" key="12">
    <source>
        <dbReference type="RuleBase" id="RU000679"/>
    </source>
</evidence>
<keyword evidence="4 12" id="KW-0894">Sodium channel</keyword>
<evidence type="ECO:0000313" key="14">
    <source>
        <dbReference type="EMBL" id="CAD7445987.1"/>
    </source>
</evidence>
<evidence type="ECO:0000256" key="8">
    <source>
        <dbReference type="ARBA" id="ARBA00023065"/>
    </source>
</evidence>
<dbReference type="PANTHER" id="PTHR11690:SF237">
    <property type="entry name" value="PICKPOCKET 16-RELATED"/>
    <property type="match status" value="1"/>
</dbReference>
<accession>A0A7R9F3E0</accession>
<dbReference type="GO" id="GO:0015280">
    <property type="term" value="F:ligand-gated sodium channel activity"/>
    <property type="evidence" value="ECO:0007669"/>
    <property type="project" value="TreeGrafter"/>
</dbReference>
<evidence type="ECO:0000256" key="1">
    <source>
        <dbReference type="ARBA" id="ARBA00004141"/>
    </source>
</evidence>
<keyword evidence="11 12" id="KW-0407">Ion channel</keyword>
<evidence type="ECO:0000256" key="5">
    <source>
        <dbReference type="ARBA" id="ARBA00022692"/>
    </source>
</evidence>
<feature type="transmembrane region" description="Helical" evidence="13">
    <location>
        <begin position="158"/>
        <end position="183"/>
    </location>
</feature>
<evidence type="ECO:0000256" key="3">
    <source>
        <dbReference type="ARBA" id="ARBA00022448"/>
    </source>
</evidence>
<keyword evidence="9 13" id="KW-0472">Membrane</keyword>
<dbReference type="GO" id="GO:0005886">
    <property type="term" value="C:plasma membrane"/>
    <property type="evidence" value="ECO:0007669"/>
    <property type="project" value="TreeGrafter"/>
</dbReference>
<dbReference type="PANTHER" id="PTHR11690">
    <property type="entry name" value="AMILORIDE-SENSITIVE SODIUM CHANNEL-RELATED"/>
    <property type="match status" value="1"/>
</dbReference>
<comment type="subcellular location">
    <subcellularLocation>
        <location evidence="1">Membrane</location>
        <topology evidence="1">Multi-pass membrane protein</topology>
    </subcellularLocation>
</comment>
<reference evidence="14" key="1">
    <citation type="submission" date="2020-11" db="EMBL/GenBank/DDBJ databases">
        <authorList>
            <person name="Tran Van P."/>
        </authorList>
    </citation>
    <scope>NUCLEOTIDE SEQUENCE</scope>
</reference>
<evidence type="ECO:0000256" key="4">
    <source>
        <dbReference type="ARBA" id="ARBA00022461"/>
    </source>
</evidence>
<keyword evidence="6 13" id="KW-1133">Transmembrane helix</keyword>
<dbReference type="AlphaFoldDB" id="A0A7R9F3E0"/>
<proteinExistence type="inferred from homology"/>
<keyword evidence="3 12" id="KW-0813">Transport</keyword>
<keyword evidence="8 12" id="KW-0406">Ion transport</keyword>
<dbReference type="EMBL" id="OD567654">
    <property type="protein sequence ID" value="CAD7445987.1"/>
    <property type="molecule type" value="Genomic_DNA"/>
</dbReference>